<dbReference type="SUPFAM" id="SSF49373">
    <property type="entry name" value="Invasin/intimin cell-adhesion fragments"/>
    <property type="match status" value="1"/>
</dbReference>
<dbReference type="InterPro" id="IPR000297">
    <property type="entry name" value="PPIase_PpiC"/>
</dbReference>
<feature type="signal peptide" evidence="2">
    <location>
        <begin position="1"/>
        <end position="25"/>
    </location>
</feature>
<protein>
    <submittedName>
        <fullName evidence="4">Parvulin-like peptidyl-prolyl isomerase</fullName>
        <ecNumber evidence="4">5.2.1.8</ecNumber>
    </submittedName>
</protein>
<dbReference type="Gene3D" id="2.60.40.1080">
    <property type="match status" value="1"/>
</dbReference>
<dbReference type="SMART" id="SM00635">
    <property type="entry name" value="BID_2"/>
    <property type="match status" value="1"/>
</dbReference>
<dbReference type="Proteomes" id="UP000014155">
    <property type="component" value="Unassembled WGS sequence"/>
</dbReference>
<dbReference type="PATRIC" id="fig|1195236.3.peg.2286"/>
<dbReference type="InterPro" id="IPR050245">
    <property type="entry name" value="PrsA_foldase"/>
</dbReference>
<sequence>MFTRIRLSALLLAVFVGVSFTNISAFSTQADGPSAAVSNTAGNENPGKIILSRHELSMAAGQTVQLKAVMQTNGKTVQGDTKFLWISDKPNSVKVDSKGNITAAKPGSKAVITAKSPDGKVKAYCYVTIMSAKEAENCVSVIGNSVVSKPEYTMFTKFIMNTLLAQNPDFSTGKVDWSSQFEGLPLKEQVQKQALEKIQEFKIQYKKAQEAGIKFDENDEKMLDSQIQQLIADMGGLEAAEGEVRQAYGISLQEYKQVCKDLILTQKYAEAEYDKVKVSEKETEDYYNTHKEDYDSVTVTHILISTVSEDGGQISSQEKLAAGKKAEELLTRIEAGEDFKKLAEEYSDDPGVKENGGQYTFGKGEMVEPFENWAFTHAPGDTGIVETDYGYHVMKMDNREEESFEALKDMIQTTLINNSFNETYTKNLTSWKLQPQYEIIVNKSIMDELDKTLYEK</sequence>
<evidence type="ECO:0000256" key="1">
    <source>
        <dbReference type="PROSITE-ProRule" id="PRU00278"/>
    </source>
</evidence>
<feature type="chain" id="PRO_5004486662" evidence="2">
    <location>
        <begin position="26"/>
        <end position="456"/>
    </location>
</feature>
<keyword evidence="5" id="KW-1185">Reference proteome</keyword>
<dbReference type="PROSITE" id="PS50198">
    <property type="entry name" value="PPIC_PPIASE_2"/>
    <property type="match status" value="1"/>
</dbReference>
<dbReference type="RefSeq" id="WP_004625604.1">
    <property type="nucleotide sequence ID" value="NZ_AORV01000031.1"/>
</dbReference>
<dbReference type="Pfam" id="PF13616">
    <property type="entry name" value="Rotamase_3"/>
    <property type="match status" value="1"/>
</dbReference>
<organism evidence="4 5">
    <name type="scientific">Ruminiclostridium cellobioparum subsp. termitidis CT1112</name>
    <dbReference type="NCBI Taxonomy" id="1195236"/>
    <lineage>
        <taxon>Bacteria</taxon>
        <taxon>Bacillati</taxon>
        <taxon>Bacillota</taxon>
        <taxon>Clostridia</taxon>
        <taxon>Eubacteriales</taxon>
        <taxon>Oscillospiraceae</taxon>
        <taxon>Ruminiclostridium</taxon>
    </lineage>
</organism>
<dbReference type="EC" id="5.2.1.8" evidence="4"/>
<evidence type="ECO:0000313" key="5">
    <source>
        <dbReference type="Proteomes" id="UP000014155"/>
    </source>
</evidence>
<comment type="caution">
    <text evidence="4">The sequence shown here is derived from an EMBL/GenBank/DDBJ whole genome shotgun (WGS) entry which is preliminary data.</text>
</comment>
<dbReference type="Gene3D" id="1.10.4030.10">
    <property type="entry name" value="Porin chaperone SurA, peptide-binding domain"/>
    <property type="match status" value="1"/>
</dbReference>
<dbReference type="GO" id="GO:0003755">
    <property type="term" value="F:peptidyl-prolyl cis-trans isomerase activity"/>
    <property type="evidence" value="ECO:0007669"/>
    <property type="project" value="UniProtKB-KW"/>
</dbReference>
<keyword evidence="1 4" id="KW-0413">Isomerase</keyword>
<name>S0FJ32_RUMCE</name>
<evidence type="ECO:0000256" key="2">
    <source>
        <dbReference type="SAM" id="SignalP"/>
    </source>
</evidence>
<dbReference type="STRING" id="1195236.CTER_1985"/>
<dbReference type="SUPFAM" id="SSF109998">
    <property type="entry name" value="Triger factor/SurA peptide-binding domain-like"/>
    <property type="match status" value="1"/>
</dbReference>
<dbReference type="InterPro" id="IPR008964">
    <property type="entry name" value="Invasin/intimin_cell_adhesion"/>
</dbReference>
<dbReference type="PANTHER" id="PTHR47245">
    <property type="entry name" value="PEPTIDYLPROLYL ISOMERASE"/>
    <property type="match status" value="1"/>
</dbReference>
<dbReference type="InterPro" id="IPR003343">
    <property type="entry name" value="Big_2"/>
</dbReference>
<reference evidence="4 5" key="1">
    <citation type="journal article" date="2013" name="Genome Announc.">
        <title>Draft Genome Sequence of the Cellulolytic, Mesophilic, Anaerobic Bacterium Clostridium termitidis Strain CT1112 (DSM 5398).</title>
        <authorList>
            <person name="Lal S."/>
            <person name="Ramachandran U."/>
            <person name="Zhang X."/>
            <person name="Munir R."/>
            <person name="Sparling R."/>
            <person name="Levin D.B."/>
        </authorList>
    </citation>
    <scope>NUCLEOTIDE SEQUENCE [LARGE SCALE GENOMIC DNA]</scope>
    <source>
        <strain evidence="4 5">CT1112</strain>
    </source>
</reference>
<proteinExistence type="predicted"/>
<dbReference type="InterPro" id="IPR027304">
    <property type="entry name" value="Trigger_fact/SurA_dom_sf"/>
</dbReference>
<dbReference type="AlphaFoldDB" id="S0FJ32"/>
<evidence type="ECO:0000259" key="3">
    <source>
        <dbReference type="PROSITE" id="PS50198"/>
    </source>
</evidence>
<dbReference type="Pfam" id="PF02368">
    <property type="entry name" value="Big_2"/>
    <property type="match status" value="1"/>
</dbReference>
<evidence type="ECO:0000313" key="4">
    <source>
        <dbReference type="EMBL" id="EMS72090.1"/>
    </source>
</evidence>
<dbReference type="InterPro" id="IPR046357">
    <property type="entry name" value="PPIase_dom_sf"/>
</dbReference>
<gene>
    <name evidence="4" type="ORF">CTER_1985</name>
</gene>
<keyword evidence="2" id="KW-0732">Signal</keyword>
<dbReference type="PANTHER" id="PTHR47245:SF2">
    <property type="entry name" value="PEPTIDYL-PROLYL CIS-TRANS ISOMERASE HP_0175-RELATED"/>
    <property type="match status" value="1"/>
</dbReference>
<dbReference type="EMBL" id="AORV01000031">
    <property type="protein sequence ID" value="EMS72090.1"/>
    <property type="molecule type" value="Genomic_DNA"/>
</dbReference>
<dbReference type="SUPFAM" id="SSF54534">
    <property type="entry name" value="FKBP-like"/>
    <property type="match status" value="1"/>
</dbReference>
<dbReference type="Gene3D" id="3.10.50.40">
    <property type="match status" value="1"/>
</dbReference>
<accession>S0FJ32</accession>
<keyword evidence="1" id="KW-0697">Rotamase</keyword>
<feature type="domain" description="PpiC" evidence="3">
    <location>
        <begin position="294"/>
        <end position="398"/>
    </location>
</feature>
<dbReference type="eggNOG" id="COG0760">
    <property type="taxonomic scope" value="Bacteria"/>
</dbReference>